<dbReference type="EMBL" id="JTDL01000104">
    <property type="protein sequence ID" value="KHL03146.1"/>
    <property type="molecule type" value="Genomic_DNA"/>
</dbReference>
<dbReference type="AlphaFoldDB" id="A0A0B2AMM2"/>
<protein>
    <submittedName>
        <fullName evidence="2">Uncharacterized protein</fullName>
    </submittedName>
</protein>
<name>A0A0B2AMM2_9MICC</name>
<evidence type="ECO:0000313" key="3">
    <source>
        <dbReference type="Proteomes" id="UP000030982"/>
    </source>
</evidence>
<feature type="region of interest" description="Disordered" evidence="1">
    <location>
        <begin position="239"/>
        <end position="260"/>
    </location>
</feature>
<gene>
    <name evidence="2" type="ORF">LK10_10285</name>
</gene>
<dbReference type="Proteomes" id="UP000030982">
    <property type="component" value="Unassembled WGS sequence"/>
</dbReference>
<evidence type="ECO:0000256" key="1">
    <source>
        <dbReference type="SAM" id="MobiDB-lite"/>
    </source>
</evidence>
<evidence type="ECO:0000313" key="2">
    <source>
        <dbReference type="EMBL" id="KHL03146.1"/>
    </source>
</evidence>
<accession>A0A0B2AMM2</accession>
<organism evidence="2 3">
    <name type="scientific">Sinomonas humi</name>
    <dbReference type="NCBI Taxonomy" id="1338436"/>
    <lineage>
        <taxon>Bacteria</taxon>
        <taxon>Bacillati</taxon>
        <taxon>Actinomycetota</taxon>
        <taxon>Actinomycetes</taxon>
        <taxon>Micrococcales</taxon>
        <taxon>Micrococcaceae</taxon>
        <taxon>Sinomonas</taxon>
    </lineage>
</organism>
<keyword evidence="3" id="KW-1185">Reference proteome</keyword>
<comment type="caution">
    <text evidence="2">The sequence shown here is derived from an EMBL/GenBank/DDBJ whole genome shotgun (WGS) entry which is preliminary data.</text>
</comment>
<sequence length="554" mass="62632">MNAQPTPAVDVPAPLSSDERDVFLSTHNLPDHGFDDWSRNGKDITYFLEMVDSRNLALLRDILAKREVPADILTTIVMRTWRKEHGNDMFNALLLARELRREGGIPIADEEYEERGDGFVSACIGLMHNYSPSHKEPMPRIETAAELKGAAAVIQFIGAVGTDSPAIKRARTYSSNGTTDWNLAIVNPHLDKFLRVNPLLVGQVASFVRVNEIGTSNASLSTLLEHLKSEGYEFTLPQARTKRSVPAEQADEEEPPPTLITDGQIVRSLKRTLGVRDEALFDELEPMLPELFDLLREHYEQLDKIASMIENNWLPDPEAIRGRVEGTKLPKSAQYLLRGEANRERLAYYLTEEGHALAGSWVEHAEAGRIDAAIEALHDKDIVLLTNALREGIIDADSCWEIVRNSNGIRYNIVRECVLLARALPDLKLDPTFLVEVVNGLRHAADYPHPVFDPLDMSSEEQISRYAAVARAIHYYDQNHRDARYDLSPNLVRNRRTQSHEMRGRQLREETAEIIMEHPETAERVIRLLLEEGIHRREDVLARLFADEGSEDAK</sequence>
<proteinExistence type="predicted"/>
<reference evidence="2 3" key="1">
    <citation type="submission" date="2014-09" db="EMBL/GenBank/DDBJ databases">
        <title>Genome sequence of Sinomonas sp. MUSC 117.</title>
        <authorList>
            <person name="Lee L.-H."/>
        </authorList>
    </citation>
    <scope>NUCLEOTIDE SEQUENCE [LARGE SCALE GENOMIC DNA]</scope>
    <source>
        <strain evidence="2 3">MUSC 117</strain>
    </source>
</reference>